<feature type="compositionally biased region" description="Basic and acidic residues" evidence="1">
    <location>
        <begin position="84"/>
        <end position="96"/>
    </location>
</feature>
<feature type="signal peptide" evidence="2">
    <location>
        <begin position="1"/>
        <end position="19"/>
    </location>
</feature>
<feature type="compositionally biased region" description="Low complexity" evidence="1">
    <location>
        <begin position="172"/>
        <end position="216"/>
    </location>
</feature>
<dbReference type="AlphaFoldDB" id="A0AA38MRV7"/>
<evidence type="ECO:0000256" key="1">
    <source>
        <dbReference type="SAM" id="MobiDB-lite"/>
    </source>
</evidence>
<comment type="caution">
    <text evidence="3">The sequence shown here is derived from an EMBL/GenBank/DDBJ whole genome shotgun (WGS) entry which is preliminary data.</text>
</comment>
<organism evidence="3 4">
    <name type="scientific">Zophobas morio</name>
    <dbReference type="NCBI Taxonomy" id="2755281"/>
    <lineage>
        <taxon>Eukaryota</taxon>
        <taxon>Metazoa</taxon>
        <taxon>Ecdysozoa</taxon>
        <taxon>Arthropoda</taxon>
        <taxon>Hexapoda</taxon>
        <taxon>Insecta</taxon>
        <taxon>Pterygota</taxon>
        <taxon>Neoptera</taxon>
        <taxon>Endopterygota</taxon>
        <taxon>Coleoptera</taxon>
        <taxon>Polyphaga</taxon>
        <taxon>Cucujiformia</taxon>
        <taxon>Tenebrionidae</taxon>
        <taxon>Zophobas</taxon>
    </lineage>
</organism>
<feature type="compositionally biased region" description="Acidic residues" evidence="1">
    <location>
        <begin position="230"/>
        <end position="256"/>
    </location>
</feature>
<dbReference type="EMBL" id="JALNTZ010000001">
    <property type="protein sequence ID" value="KAJ3665424.1"/>
    <property type="molecule type" value="Genomic_DNA"/>
</dbReference>
<accession>A0AA38MRV7</accession>
<proteinExistence type="predicted"/>
<keyword evidence="4" id="KW-1185">Reference proteome</keyword>
<keyword evidence="2" id="KW-0732">Signal</keyword>
<sequence>MCKIAGAFFLLVVVPATWAIPAKDDLMLDLGDDTAVVESTVREARAVVPEHIEDLIRPGVKEAFLHTYGDKEDSDGDVQGYHKKTQDKGSDGYKHFDSYHKKDGDKYGFEMHSEFGKENKGGASGGGKSEKYSEGYDNNRDDEAETKKSYQVVEKENEGKKGLRAVEDYDGDSGYYADSGDSEGYTDGGSENYNEGEGEAAANTEGGDNESEYYGGYDEGDGDSAHYTAEDGDNESYTEYDDGGESEAYTEAEDDY</sequence>
<feature type="region of interest" description="Disordered" evidence="1">
    <location>
        <begin position="71"/>
        <end position="96"/>
    </location>
</feature>
<feature type="region of interest" description="Disordered" evidence="1">
    <location>
        <begin position="117"/>
        <end position="256"/>
    </location>
</feature>
<dbReference type="Proteomes" id="UP001168821">
    <property type="component" value="Unassembled WGS sequence"/>
</dbReference>
<evidence type="ECO:0000313" key="4">
    <source>
        <dbReference type="Proteomes" id="UP001168821"/>
    </source>
</evidence>
<feature type="chain" id="PRO_5041232685" evidence="2">
    <location>
        <begin position="20"/>
        <end position="256"/>
    </location>
</feature>
<feature type="compositionally biased region" description="Basic and acidic residues" evidence="1">
    <location>
        <begin position="128"/>
        <end position="167"/>
    </location>
</feature>
<protein>
    <submittedName>
        <fullName evidence="3">Uncharacterized protein</fullName>
    </submittedName>
</protein>
<gene>
    <name evidence="3" type="ORF">Zmor_000920</name>
</gene>
<evidence type="ECO:0000256" key="2">
    <source>
        <dbReference type="SAM" id="SignalP"/>
    </source>
</evidence>
<reference evidence="3" key="1">
    <citation type="journal article" date="2023" name="G3 (Bethesda)">
        <title>Whole genome assemblies of Zophobas morio and Tenebrio molitor.</title>
        <authorList>
            <person name="Kaur S."/>
            <person name="Stinson S.A."/>
            <person name="diCenzo G.C."/>
        </authorList>
    </citation>
    <scope>NUCLEOTIDE SEQUENCE</scope>
    <source>
        <strain evidence="3">QUZm001</strain>
    </source>
</reference>
<name>A0AA38MRV7_9CUCU</name>
<evidence type="ECO:0000313" key="3">
    <source>
        <dbReference type="EMBL" id="KAJ3665424.1"/>
    </source>
</evidence>